<evidence type="ECO:0000259" key="8">
    <source>
        <dbReference type="PROSITE" id="PS50850"/>
    </source>
</evidence>
<reference evidence="9" key="1">
    <citation type="submission" date="2019-08" db="EMBL/GenBank/DDBJ databases">
        <title>Carotenoids and Carotenoid Binding Proteins in the Halophilic Cyanobacterium Euhalothece sp. ZM00.</title>
        <authorList>
            <person name="Cho S.M."/>
            <person name="Song J.Y."/>
            <person name="Park Y.-I."/>
        </authorList>
    </citation>
    <scope>NUCLEOTIDE SEQUENCE [LARGE SCALE GENOMIC DNA]</scope>
    <source>
        <strain evidence="9">Z-M001</strain>
    </source>
</reference>
<dbReference type="AlphaFoldDB" id="A0A5B8NIX4"/>
<dbReference type="PROSITE" id="PS50850">
    <property type="entry name" value="MFS"/>
    <property type="match status" value="1"/>
</dbReference>
<evidence type="ECO:0000256" key="7">
    <source>
        <dbReference type="SAM" id="Phobius"/>
    </source>
</evidence>
<feature type="transmembrane region" description="Helical" evidence="7">
    <location>
        <begin position="255"/>
        <end position="278"/>
    </location>
</feature>
<dbReference type="Pfam" id="PF07690">
    <property type="entry name" value="MFS_1"/>
    <property type="match status" value="1"/>
</dbReference>
<feature type="transmembrane region" description="Helical" evidence="7">
    <location>
        <begin position="47"/>
        <end position="67"/>
    </location>
</feature>
<dbReference type="PROSITE" id="PS00216">
    <property type="entry name" value="SUGAR_TRANSPORT_1"/>
    <property type="match status" value="1"/>
</dbReference>
<evidence type="ECO:0000256" key="3">
    <source>
        <dbReference type="ARBA" id="ARBA00022448"/>
    </source>
</evidence>
<proteinExistence type="inferred from homology"/>
<feature type="domain" description="Major facilitator superfamily (MFS) profile" evidence="8">
    <location>
        <begin position="13"/>
        <end position="400"/>
    </location>
</feature>
<evidence type="ECO:0000256" key="5">
    <source>
        <dbReference type="ARBA" id="ARBA00022989"/>
    </source>
</evidence>
<comment type="subcellular location">
    <subcellularLocation>
        <location evidence="1">Cell membrane</location>
        <topology evidence="1">Multi-pass membrane protein</topology>
    </subcellularLocation>
</comment>
<dbReference type="InterPro" id="IPR020846">
    <property type="entry name" value="MFS_dom"/>
</dbReference>
<organism evidence="9 10">
    <name type="scientific">Euhalothece natronophila Z-M001</name>
    <dbReference type="NCBI Taxonomy" id="522448"/>
    <lineage>
        <taxon>Bacteria</taxon>
        <taxon>Bacillati</taxon>
        <taxon>Cyanobacteriota</taxon>
        <taxon>Cyanophyceae</taxon>
        <taxon>Oscillatoriophycideae</taxon>
        <taxon>Chroococcales</taxon>
        <taxon>Halothecacae</taxon>
        <taxon>Halothece cluster</taxon>
        <taxon>Euhalothece</taxon>
    </lineage>
</organism>
<gene>
    <name evidence="9" type="ORF">FRE64_02590</name>
</gene>
<feature type="transmembrane region" description="Helical" evidence="7">
    <location>
        <begin position="79"/>
        <end position="102"/>
    </location>
</feature>
<keyword evidence="6 7" id="KW-0472">Membrane</keyword>
<dbReference type="KEGG" id="enn:FRE64_02590"/>
<dbReference type="InterPro" id="IPR036259">
    <property type="entry name" value="MFS_trans_sf"/>
</dbReference>
<evidence type="ECO:0000256" key="2">
    <source>
        <dbReference type="ARBA" id="ARBA00007520"/>
    </source>
</evidence>
<dbReference type="OrthoDB" id="9793283at2"/>
<dbReference type="PANTHER" id="PTHR23504">
    <property type="entry name" value="MAJOR FACILITATOR SUPERFAMILY DOMAIN-CONTAINING PROTEIN 10"/>
    <property type="match status" value="1"/>
</dbReference>
<keyword evidence="5 7" id="KW-1133">Transmembrane helix</keyword>
<keyword evidence="3" id="KW-0813">Transport</keyword>
<feature type="transmembrane region" description="Helical" evidence="7">
    <location>
        <begin position="373"/>
        <end position="390"/>
    </location>
</feature>
<dbReference type="GO" id="GO:0022857">
    <property type="term" value="F:transmembrane transporter activity"/>
    <property type="evidence" value="ECO:0007669"/>
    <property type="project" value="InterPro"/>
</dbReference>
<dbReference type="Gene3D" id="1.20.1250.20">
    <property type="entry name" value="MFS general substrate transporter like domains"/>
    <property type="match status" value="1"/>
</dbReference>
<accession>A0A5B8NIX4</accession>
<name>A0A5B8NIX4_9CHRO</name>
<dbReference type="GO" id="GO:0005886">
    <property type="term" value="C:plasma membrane"/>
    <property type="evidence" value="ECO:0007669"/>
    <property type="project" value="UniProtKB-SubCell"/>
</dbReference>
<sequence>MTKNSPQEPRVSPLVFVILTILIEVIGSGLVAPLIPYIVDEFSSDALTVSLLASSYAGAQFLAAPILGTISDRVGRRPVLLVCTFNTALAFFIFGLAQALWIMFLAQIINGLTAGVVTTAQGYLADISNSKEERTKSFGLIGAAAGIGFILGPALGATLAGVNLRLPVLVAGSLALANFVMGYFTLKESLKEPIKTPLTVRSFSTFAQLRDLMERSHLRYLFSGYFLFYLGFAGLTSIFVVFVRDEFSWGPAEAAGVLVWVGVITTLVQGGLIGKLVLRFSNDRLVIVGLTGIVIALIGICFIPRGIYLYGTQTLFAFSVGLASPTLRGTIANGVPDSEQGKVSGGSQSIVSLAQIIGPIVAGGAYDYLNSNFSFGLQAFLVGLALVCFLKSLSSRPSSSTPIVK</sequence>
<evidence type="ECO:0000256" key="4">
    <source>
        <dbReference type="ARBA" id="ARBA00022692"/>
    </source>
</evidence>
<dbReference type="Proteomes" id="UP000318453">
    <property type="component" value="Chromosome"/>
</dbReference>
<dbReference type="InterPro" id="IPR001958">
    <property type="entry name" value="Tet-R_TetA/multi-R_MdtG-like"/>
</dbReference>
<dbReference type="InterPro" id="IPR011701">
    <property type="entry name" value="MFS"/>
</dbReference>
<dbReference type="PRINTS" id="PR01035">
    <property type="entry name" value="TCRTETA"/>
</dbReference>
<feature type="transmembrane region" description="Helical" evidence="7">
    <location>
        <begin position="108"/>
        <end position="125"/>
    </location>
</feature>
<comment type="similarity">
    <text evidence="2">Belongs to the major facilitator superfamily. TCR/Tet family.</text>
</comment>
<dbReference type="PANTHER" id="PTHR23504:SF15">
    <property type="entry name" value="MAJOR FACILITATOR SUPERFAMILY (MFS) PROFILE DOMAIN-CONTAINING PROTEIN"/>
    <property type="match status" value="1"/>
</dbReference>
<feature type="transmembrane region" description="Helical" evidence="7">
    <location>
        <begin position="137"/>
        <end position="160"/>
    </location>
</feature>
<keyword evidence="10" id="KW-1185">Reference proteome</keyword>
<dbReference type="RefSeq" id="WP_146294535.1">
    <property type="nucleotide sequence ID" value="NZ_CP042326.1"/>
</dbReference>
<protein>
    <submittedName>
        <fullName evidence="9">TCR/Tet family MFS transporter</fullName>
    </submittedName>
</protein>
<evidence type="ECO:0000256" key="6">
    <source>
        <dbReference type="ARBA" id="ARBA00023136"/>
    </source>
</evidence>
<feature type="transmembrane region" description="Helical" evidence="7">
    <location>
        <begin position="285"/>
        <end position="308"/>
    </location>
</feature>
<feature type="transmembrane region" description="Helical" evidence="7">
    <location>
        <begin position="12"/>
        <end position="35"/>
    </location>
</feature>
<keyword evidence="4 7" id="KW-0812">Transmembrane</keyword>
<dbReference type="SUPFAM" id="SSF103473">
    <property type="entry name" value="MFS general substrate transporter"/>
    <property type="match status" value="1"/>
</dbReference>
<dbReference type="EMBL" id="CP042326">
    <property type="protein sequence ID" value="QDZ38924.1"/>
    <property type="molecule type" value="Genomic_DNA"/>
</dbReference>
<dbReference type="InterPro" id="IPR005829">
    <property type="entry name" value="Sugar_transporter_CS"/>
</dbReference>
<evidence type="ECO:0000313" key="10">
    <source>
        <dbReference type="Proteomes" id="UP000318453"/>
    </source>
</evidence>
<evidence type="ECO:0000313" key="9">
    <source>
        <dbReference type="EMBL" id="QDZ38924.1"/>
    </source>
</evidence>
<evidence type="ECO:0000256" key="1">
    <source>
        <dbReference type="ARBA" id="ARBA00004651"/>
    </source>
</evidence>
<feature type="transmembrane region" description="Helical" evidence="7">
    <location>
        <begin position="220"/>
        <end position="243"/>
    </location>
</feature>
<feature type="transmembrane region" description="Helical" evidence="7">
    <location>
        <begin position="166"/>
        <end position="186"/>
    </location>
</feature>